<keyword evidence="3 6" id="KW-0479">Metal-binding</keyword>
<evidence type="ECO:0000259" key="9">
    <source>
        <dbReference type="PROSITE" id="PS51007"/>
    </source>
</evidence>
<dbReference type="AlphaFoldDB" id="A0A4V2UVU9"/>
<dbReference type="EMBL" id="SMAF01000014">
    <property type="protein sequence ID" value="TCS97167.1"/>
    <property type="molecule type" value="Genomic_DNA"/>
</dbReference>
<comment type="caution">
    <text evidence="10">The sequence shown here is derived from an EMBL/GenBank/DDBJ whole genome shotgun (WGS) entry which is preliminary data.</text>
</comment>
<feature type="signal peptide" evidence="8">
    <location>
        <begin position="1"/>
        <end position="20"/>
    </location>
</feature>
<evidence type="ECO:0000256" key="5">
    <source>
        <dbReference type="ARBA" id="ARBA00023004"/>
    </source>
</evidence>
<dbReference type="GO" id="GO:0020037">
    <property type="term" value="F:heme binding"/>
    <property type="evidence" value="ECO:0007669"/>
    <property type="project" value="InterPro"/>
</dbReference>
<sequence length="189" mass="19943">MRRRTVLFACFAAMAAPLAAADMDIDALCLDCHRGGGGGRYQAPVIEGQHAAYLAAQLARFRERHRDSFPMSPVVAGLDDAQLDALARVLSVRDWPAVAGEPPAARIRRGAALPLADGCEKCHGEGMAGAAEAPRLAGQQRGYLERQLRAMAAGTRTHPEPSPGGADLSTRDIRDLAAWLQAGAPPAGR</sequence>
<feature type="chain" id="PRO_5020799631" evidence="8">
    <location>
        <begin position="21"/>
        <end position="189"/>
    </location>
</feature>
<evidence type="ECO:0000256" key="3">
    <source>
        <dbReference type="ARBA" id="ARBA00022723"/>
    </source>
</evidence>
<dbReference type="InterPro" id="IPR036909">
    <property type="entry name" value="Cyt_c-like_dom_sf"/>
</dbReference>
<dbReference type="PANTHER" id="PTHR33751:SF9">
    <property type="entry name" value="CYTOCHROME C4"/>
    <property type="match status" value="1"/>
</dbReference>
<keyword evidence="11" id="KW-1185">Reference proteome</keyword>
<dbReference type="Pfam" id="PF00034">
    <property type="entry name" value="Cytochrom_C"/>
    <property type="match status" value="1"/>
</dbReference>
<dbReference type="GO" id="GO:0009055">
    <property type="term" value="F:electron transfer activity"/>
    <property type="evidence" value="ECO:0007669"/>
    <property type="project" value="InterPro"/>
</dbReference>
<keyword evidence="4" id="KW-0249">Electron transport</keyword>
<gene>
    <name evidence="10" type="ORF">EDC25_11418</name>
</gene>
<evidence type="ECO:0000256" key="7">
    <source>
        <dbReference type="SAM" id="MobiDB-lite"/>
    </source>
</evidence>
<dbReference type="PANTHER" id="PTHR33751">
    <property type="entry name" value="CBB3-TYPE CYTOCHROME C OXIDASE SUBUNIT FIXP"/>
    <property type="match status" value="1"/>
</dbReference>
<dbReference type="GO" id="GO:0046872">
    <property type="term" value="F:metal ion binding"/>
    <property type="evidence" value="ECO:0007669"/>
    <property type="project" value="UniProtKB-KW"/>
</dbReference>
<evidence type="ECO:0000256" key="4">
    <source>
        <dbReference type="ARBA" id="ARBA00022982"/>
    </source>
</evidence>
<keyword evidence="8" id="KW-0732">Signal</keyword>
<protein>
    <submittedName>
        <fullName evidence="10">Cytochrome c553</fullName>
    </submittedName>
</protein>
<dbReference type="InterPro" id="IPR009056">
    <property type="entry name" value="Cyt_c-like_dom"/>
</dbReference>
<evidence type="ECO:0000256" key="6">
    <source>
        <dbReference type="PROSITE-ProRule" id="PRU00433"/>
    </source>
</evidence>
<dbReference type="PROSITE" id="PS51007">
    <property type="entry name" value="CYTC"/>
    <property type="match status" value="1"/>
</dbReference>
<keyword evidence="5 6" id="KW-0408">Iron</keyword>
<dbReference type="Proteomes" id="UP000294599">
    <property type="component" value="Unassembled WGS sequence"/>
</dbReference>
<evidence type="ECO:0000313" key="10">
    <source>
        <dbReference type="EMBL" id="TCS97167.1"/>
    </source>
</evidence>
<feature type="region of interest" description="Disordered" evidence="7">
    <location>
        <begin position="152"/>
        <end position="171"/>
    </location>
</feature>
<name>A0A4V2UVU9_9GAMM</name>
<keyword evidence="2 6" id="KW-0349">Heme</keyword>
<proteinExistence type="predicted"/>
<dbReference type="SUPFAM" id="SSF46626">
    <property type="entry name" value="Cytochrome c"/>
    <property type="match status" value="2"/>
</dbReference>
<feature type="domain" description="Cytochrome c" evidence="9">
    <location>
        <begin position="105"/>
        <end position="184"/>
    </location>
</feature>
<organism evidence="10 11">
    <name type="scientific">Pseudofulvimonas gallinarii</name>
    <dbReference type="NCBI Taxonomy" id="634155"/>
    <lineage>
        <taxon>Bacteria</taxon>
        <taxon>Pseudomonadati</taxon>
        <taxon>Pseudomonadota</taxon>
        <taxon>Gammaproteobacteria</taxon>
        <taxon>Lysobacterales</taxon>
        <taxon>Rhodanobacteraceae</taxon>
        <taxon>Pseudofulvimonas</taxon>
    </lineage>
</organism>
<accession>A0A4V2UVU9</accession>
<dbReference type="Gene3D" id="1.10.760.10">
    <property type="entry name" value="Cytochrome c-like domain"/>
    <property type="match status" value="2"/>
</dbReference>
<evidence type="ECO:0000256" key="1">
    <source>
        <dbReference type="ARBA" id="ARBA00022448"/>
    </source>
</evidence>
<evidence type="ECO:0000256" key="2">
    <source>
        <dbReference type="ARBA" id="ARBA00022617"/>
    </source>
</evidence>
<dbReference type="RefSeq" id="WP_164483929.1">
    <property type="nucleotide sequence ID" value="NZ_JBHLWF010000084.1"/>
</dbReference>
<dbReference type="InterPro" id="IPR050597">
    <property type="entry name" value="Cytochrome_c_Oxidase_Subunit"/>
</dbReference>
<reference evidence="10 11" key="1">
    <citation type="submission" date="2019-03" db="EMBL/GenBank/DDBJ databases">
        <title>Genomic Encyclopedia of Type Strains, Phase IV (KMG-IV): sequencing the most valuable type-strain genomes for metagenomic binning, comparative biology and taxonomic classification.</title>
        <authorList>
            <person name="Goeker M."/>
        </authorList>
    </citation>
    <scope>NUCLEOTIDE SEQUENCE [LARGE SCALE GENOMIC DNA]</scope>
    <source>
        <strain evidence="10 11">DSM 21944</strain>
    </source>
</reference>
<evidence type="ECO:0000256" key="8">
    <source>
        <dbReference type="SAM" id="SignalP"/>
    </source>
</evidence>
<keyword evidence="1" id="KW-0813">Transport</keyword>
<evidence type="ECO:0000313" key="11">
    <source>
        <dbReference type="Proteomes" id="UP000294599"/>
    </source>
</evidence>